<dbReference type="GO" id="GO:0008171">
    <property type="term" value="F:O-methyltransferase activity"/>
    <property type="evidence" value="ECO:0007669"/>
    <property type="project" value="InterPro"/>
</dbReference>
<evidence type="ECO:0000313" key="4">
    <source>
        <dbReference type="EMBL" id="TLF41544.1"/>
    </source>
</evidence>
<keyword evidence="3" id="KW-0949">S-adenosyl-L-methionine</keyword>
<dbReference type="OrthoDB" id="9799672at2"/>
<dbReference type="RefSeq" id="WP_138259480.1">
    <property type="nucleotide sequence ID" value="NZ_VBUK01000013.1"/>
</dbReference>
<dbReference type="InterPro" id="IPR002935">
    <property type="entry name" value="SAM_O-MeTrfase"/>
</dbReference>
<dbReference type="PROSITE" id="PS51682">
    <property type="entry name" value="SAM_OMT_I"/>
    <property type="match status" value="1"/>
</dbReference>
<dbReference type="GO" id="GO:0032259">
    <property type="term" value="P:methylation"/>
    <property type="evidence" value="ECO:0007669"/>
    <property type="project" value="UniProtKB-KW"/>
</dbReference>
<gene>
    <name evidence="4" type="ORF">FEK29_16155</name>
</gene>
<proteinExistence type="predicted"/>
<dbReference type="SUPFAM" id="SSF53335">
    <property type="entry name" value="S-adenosyl-L-methionine-dependent methyltransferases"/>
    <property type="match status" value="1"/>
</dbReference>
<dbReference type="EMBL" id="VBUK01000013">
    <property type="protein sequence ID" value="TLF41544.1"/>
    <property type="molecule type" value="Genomic_DNA"/>
</dbReference>
<dbReference type="PANTHER" id="PTHR10509">
    <property type="entry name" value="O-METHYLTRANSFERASE-RELATED"/>
    <property type="match status" value="1"/>
</dbReference>
<organism evidence="4 5">
    <name type="scientific">Maribacter aurantiacus</name>
    <dbReference type="NCBI Taxonomy" id="1882343"/>
    <lineage>
        <taxon>Bacteria</taxon>
        <taxon>Pseudomonadati</taxon>
        <taxon>Bacteroidota</taxon>
        <taxon>Flavobacteriia</taxon>
        <taxon>Flavobacteriales</taxon>
        <taxon>Flavobacteriaceae</taxon>
        <taxon>Maribacter</taxon>
    </lineage>
</organism>
<dbReference type="PANTHER" id="PTHR10509:SF14">
    <property type="entry name" value="CAFFEOYL-COA O-METHYLTRANSFERASE 3-RELATED"/>
    <property type="match status" value="1"/>
</dbReference>
<dbReference type="CDD" id="cd02440">
    <property type="entry name" value="AdoMet_MTases"/>
    <property type="match status" value="1"/>
</dbReference>
<evidence type="ECO:0000313" key="5">
    <source>
        <dbReference type="Proteomes" id="UP000308382"/>
    </source>
</evidence>
<dbReference type="Proteomes" id="UP000308382">
    <property type="component" value="Unassembled WGS sequence"/>
</dbReference>
<dbReference type="Pfam" id="PF01596">
    <property type="entry name" value="Methyltransf_3"/>
    <property type="match status" value="1"/>
</dbReference>
<keyword evidence="2 4" id="KW-0808">Transferase</keyword>
<dbReference type="InterPro" id="IPR029063">
    <property type="entry name" value="SAM-dependent_MTases_sf"/>
</dbReference>
<name>A0A5R8LW88_9FLAO</name>
<sequence>MHFLSQVLEDYLTEHSQEEPQILQELTRETHLKVIQPRMLTGRFQGRVLSVLSKIINPQYILEIGTYTGYSAICLAEGLRENGELHTIDINPELEEMQRTYFNKSGFGERIYQHVGDALEIIPKLDHTFDLVFIDAEKKQYDNYLEAVLPKTRSGSVILSDNVLWSGKVVEPLKKWDKATKVLLDYNAKLSNHPKLDTVLLPIRDGLTVSRVK</sequence>
<dbReference type="InterPro" id="IPR050362">
    <property type="entry name" value="Cation-dep_OMT"/>
</dbReference>
<dbReference type="GO" id="GO:0008757">
    <property type="term" value="F:S-adenosylmethionine-dependent methyltransferase activity"/>
    <property type="evidence" value="ECO:0007669"/>
    <property type="project" value="TreeGrafter"/>
</dbReference>
<evidence type="ECO:0000256" key="2">
    <source>
        <dbReference type="ARBA" id="ARBA00022679"/>
    </source>
</evidence>
<reference evidence="4 5" key="1">
    <citation type="journal article" date="2017" name="Int. J. Syst. Evol. Microbiol.">
        <title>Maripseudobacter aurantiacus gen. nov., sp. nov., a novel member of the family Flavobacteriaceae isolated from a sedimentation basin.</title>
        <authorList>
            <person name="Chen C."/>
            <person name="Su Y."/>
            <person name="Tao T."/>
            <person name="Fu G."/>
            <person name="Zhang C."/>
            <person name="Sun C."/>
            <person name="Zhang X."/>
            <person name="Wu M."/>
        </authorList>
    </citation>
    <scope>NUCLEOTIDE SEQUENCE [LARGE SCALE GENOMIC DNA]</scope>
    <source>
        <strain evidence="5">CDA4</strain>
    </source>
</reference>
<evidence type="ECO:0000256" key="3">
    <source>
        <dbReference type="ARBA" id="ARBA00022691"/>
    </source>
</evidence>
<keyword evidence="5" id="KW-1185">Reference proteome</keyword>
<evidence type="ECO:0000256" key="1">
    <source>
        <dbReference type="ARBA" id="ARBA00022603"/>
    </source>
</evidence>
<comment type="caution">
    <text evidence="4">The sequence shown here is derived from an EMBL/GenBank/DDBJ whole genome shotgun (WGS) entry which is preliminary data.</text>
</comment>
<accession>A0A5R8LW88</accession>
<keyword evidence="1 4" id="KW-0489">Methyltransferase</keyword>
<dbReference type="AlphaFoldDB" id="A0A5R8LW88"/>
<dbReference type="Gene3D" id="3.40.50.150">
    <property type="entry name" value="Vaccinia Virus protein VP39"/>
    <property type="match status" value="1"/>
</dbReference>
<protein>
    <submittedName>
        <fullName evidence="4">O-methyltransferase</fullName>
    </submittedName>
</protein>